<dbReference type="PANTHER" id="PTHR14456:SF2">
    <property type="entry name" value="INOSITOL-PENTAKISPHOSPHATE 2-KINASE"/>
    <property type="match status" value="1"/>
</dbReference>
<reference evidence="9" key="1">
    <citation type="submission" date="2021-12" db="EMBL/GenBank/DDBJ databases">
        <authorList>
            <person name="King R."/>
        </authorList>
    </citation>
    <scope>NUCLEOTIDE SEQUENCE</scope>
</reference>
<dbReference type="GO" id="GO:0032958">
    <property type="term" value="P:inositol phosphate biosynthetic process"/>
    <property type="evidence" value="ECO:0007669"/>
    <property type="project" value="TreeGrafter"/>
</dbReference>
<evidence type="ECO:0000256" key="1">
    <source>
        <dbReference type="ARBA" id="ARBA00007229"/>
    </source>
</evidence>
<keyword evidence="5 7" id="KW-0418">Kinase</keyword>
<keyword evidence="8" id="KW-0812">Transmembrane</keyword>
<evidence type="ECO:0000256" key="3">
    <source>
        <dbReference type="ARBA" id="ARBA00022679"/>
    </source>
</evidence>
<keyword evidence="4 7" id="KW-0547">Nucleotide-binding</keyword>
<evidence type="ECO:0000256" key="6">
    <source>
        <dbReference type="ARBA" id="ARBA00022840"/>
    </source>
</evidence>
<keyword evidence="6 7" id="KW-0067">ATP-binding</keyword>
<protein>
    <recommendedName>
        <fullName evidence="2 7">Inositol-pentakisphosphate 2-kinase</fullName>
        <ecNumber evidence="2 7">2.7.1.158</ecNumber>
    </recommendedName>
</protein>
<dbReference type="OrthoDB" id="272370at2759"/>
<organism evidence="9 10">
    <name type="scientific">Brassicogethes aeneus</name>
    <name type="common">Rape pollen beetle</name>
    <name type="synonym">Meligethes aeneus</name>
    <dbReference type="NCBI Taxonomy" id="1431903"/>
    <lineage>
        <taxon>Eukaryota</taxon>
        <taxon>Metazoa</taxon>
        <taxon>Ecdysozoa</taxon>
        <taxon>Arthropoda</taxon>
        <taxon>Hexapoda</taxon>
        <taxon>Insecta</taxon>
        <taxon>Pterygota</taxon>
        <taxon>Neoptera</taxon>
        <taxon>Endopterygota</taxon>
        <taxon>Coleoptera</taxon>
        <taxon>Polyphaga</taxon>
        <taxon>Cucujiformia</taxon>
        <taxon>Nitidulidae</taxon>
        <taxon>Meligethinae</taxon>
        <taxon>Brassicogethes</taxon>
    </lineage>
</organism>
<keyword evidence="10" id="KW-1185">Reference proteome</keyword>
<comment type="domain">
    <text evidence="7">The EXKPK motif is conserved in inositol-pentakisphosphate 2-kinases of both family 1 and 2.</text>
</comment>
<dbReference type="PANTHER" id="PTHR14456">
    <property type="entry name" value="INOSITOL POLYPHOSPHATE KINASE 1"/>
    <property type="match status" value="1"/>
</dbReference>
<dbReference type="Pfam" id="PF06090">
    <property type="entry name" value="Ins_P5_2-kin"/>
    <property type="match status" value="1"/>
</dbReference>
<dbReference type="GO" id="GO:0005634">
    <property type="term" value="C:nucleus"/>
    <property type="evidence" value="ECO:0007669"/>
    <property type="project" value="TreeGrafter"/>
</dbReference>
<sequence length="455" mass="53651">MTYFAEASKRMVFQNFSTDDWIYRGEGNCHVVLALPSTKQILRIRKTKLTLGLYIVRLLTWLSDLIYWYFGTGFREEKVDVKFYLKVMRPLFGQTYVSDAKQVILSTSQINYLEKNLDKHRPEHRKHKILDYGRATLFDDFTCINNDYLPFNISKDTFSFEFKPKQDWEPLLNLNKHPRHTFCMNQYYKLEKKLISNRSNYCPHDLFSGTEENVSKAIKSLIETPQNNFRVFKNGEEIYGDSKKTDFLLILSDLFGESLNKKDLSVFYDLMHECLTKNIVSRKEQNECNKKWLCEWNRQINMSTNYKLEKDSVLEKILSVQMLNTEGASYYNKLMKNKQIKDLKYVNKVLKEVNKHPGTCMKCIMMILGNKDKDLLIVQYLMAAVANDCSFMVTLKRIKDKVEDMEIGNIVHSKYGSFLVRIGIFDLYPKPVFTITKHEKRNKDILDAFTRNNSL</sequence>
<evidence type="ECO:0000256" key="2">
    <source>
        <dbReference type="ARBA" id="ARBA00012023"/>
    </source>
</evidence>
<dbReference type="GO" id="GO:0035299">
    <property type="term" value="F:inositol-1,3,4,5,6-pentakisphosphate 2-kinase activity"/>
    <property type="evidence" value="ECO:0007669"/>
    <property type="project" value="UniProtKB-EC"/>
</dbReference>
<name>A0A9P0FIQ0_BRAAE</name>
<evidence type="ECO:0000256" key="5">
    <source>
        <dbReference type="ARBA" id="ARBA00022777"/>
    </source>
</evidence>
<feature type="transmembrane region" description="Helical" evidence="8">
    <location>
        <begin position="49"/>
        <end position="70"/>
    </location>
</feature>
<comment type="catalytic activity">
    <reaction evidence="7">
        <text>1D-myo-inositol 1,3,4,5,6-pentakisphosphate + ATP = 1D-myo-inositol hexakisphosphate + ADP + H(+)</text>
        <dbReference type="Rhea" id="RHEA:20313"/>
        <dbReference type="ChEBI" id="CHEBI:15378"/>
        <dbReference type="ChEBI" id="CHEBI:30616"/>
        <dbReference type="ChEBI" id="CHEBI:57733"/>
        <dbReference type="ChEBI" id="CHEBI:58130"/>
        <dbReference type="ChEBI" id="CHEBI:456216"/>
        <dbReference type="EC" id="2.7.1.158"/>
    </reaction>
</comment>
<keyword evidence="8" id="KW-0472">Membrane</keyword>
<comment type="function">
    <text evidence="7">Phosphorylates Ins(1,3,4,5,6)P5 at position 2 to form Ins(1,2,3,4,5,6)P6 (InsP6 or phytate).</text>
</comment>
<proteinExistence type="inferred from homology"/>
<evidence type="ECO:0000256" key="7">
    <source>
        <dbReference type="RuleBase" id="RU364126"/>
    </source>
</evidence>
<evidence type="ECO:0000313" key="9">
    <source>
        <dbReference type="EMBL" id="CAH0556662.1"/>
    </source>
</evidence>
<comment type="similarity">
    <text evidence="1">Belongs to the IPK1 type 2 family.</text>
</comment>
<dbReference type="InterPro" id="IPR009286">
    <property type="entry name" value="Ins_P5_2-kin"/>
</dbReference>
<dbReference type="EC" id="2.7.1.158" evidence="2 7"/>
<evidence type="ECO:0000256" key="8">
    <source>
        <dbReference type="SAM" id="Phobius"/>
    </source>
</evidence>
<keyword evidence="3 7" id="KW-0808">Transferase</keyword>
<dbReference type="InterPro" id="IPR043001">
    <property type="entry name" value="IP5_2-K_N_lobe"/>
</dbReference>
<dbReference type="GO" id="GO:0005524">
    <property type="term" value="F:ATP binding"/>
    <property type="evidence" value="ECO:0007669"/>
    <property type="project" value="UniProtKB-KW"/>
</dbReference>
<dbReference type="EMBL" id="OV121136">
    <property type="protein sequence ID" value="CAH0556662.1"/>
    <property type="molecule type" value="Genomic_DNA"/>
</dbReference>
<dbReference type="AlphaFoldDB" id="A0A9P0FIQ0"/>
<keyword evidence="8" id="KW-1133">Transmembrane helix</keyword>
<dbReference type="Gene3D" id="3.30.200.110">
    <property type="entry name" value="Inositol-pentakisphosphate 2-kinase, N-lobe"/>
    <property type="match status" value="1"/>
</dbReference>
<gene>
    <name evidence="9" type="ORF">MELIAE_LOCUS7557</name>
</gene>
<dbReference type="Proteomes" id="UP001154078">
    <property type="component" value="Chromosome 5"/>
</dbReference>
<evidence type="ECO:0000256" key="4">
    <source>
        <dbReference type="ARBA" id="ARBA00022741"/>
    </source>
</evidence>
<accession>A0A9P0FIQ0</accession>
<evidence type="ECO:0000313" key="10">
    <source>
        <dbReference type="Proteomes" id="UP001154078"/>
    </source>
</evidence>